<dbReference type="CDD" id="cd02966">
    <property type="entry name" value="TlpA_like_family"/>
    <property type="match status" value="1"/>
</dbReference>
<dbReference type="GO" id="GO:0017004">
    <property type="term" value="P:cytochrome complex assembly"/>
    <property type="evidence" value="ECO:0007669"/>
    <property type="project" value="UniProtKB-KW"/>
</dbReference>
<evidence type="ECO:0000313" key="7">
    <source>
        <dbReference type="Proteomes" id="UP000309061"/>
    </source>
</evidence>
<reference evidence="6 7" key="1">
    <citation type="submission" date="2019-11" db="EMBL/GenBank/DDBJ databases">
        <title>The genome sequence of Methylocystis heyeri.</title>
        <authorList>
            <person name="Oshkin I.Y."/>
            <person name="Miroshnikov K."/>
            <person name="Dedysh S.N."/>
        </authorList>
    </citation>
    <scope>NUCLEOTIDE SEQUENCE [LARGE SCALE GENOMIC DNA]</scope>
    <source>
        <strain evidence="6 7">H2</strain>
    </source>
</reference>
<keyword evidence="7" id="KW-1185">Reference proteome</keyword>
<dbReference type="PROSITE" id="PS00194">
    <property type="entry name" value="THIOREDOXIN_1"/>
    <property type="match status" value="1"/>
</dbReference>
<dbReference type="Gene3D" id="3.40.30.10">
    <property type="entry name" value="Glutaredoxin"/>
    <property type="match status" value="1"/>
</dbReference>
<keyword evidence="4" id="KW-0676">Redox-active center</keyword>
<comment type="subcellular location">
    <subcellularLocation>
        <location evidence="1">Cell envelope</location>
    </subcellularLocation>
</comment>
<dbReference type="RefSeq" id="WP_136497987.1">
    <property type="nucleotide sequence ID" value="NZ_CP046052.1"/>
</dbReference>
<feature type="domain" description="Thioredoxin" evidence="5">
    <location>
        <begin position="70"/>
        <end position="216"/>
    </location>
</feature>
<dbReference type="SUPFAM" id="SSF52833">
    <property type="entry name" value="Thioredoxin-like"/>
    <property type="match status" value="1"/>
</dbReference>
<accession>A0A6B8KHF3</accession>
<dbReference type="InterPro" id="IPR013766">
    <property type="entry name" value="Thioredoxin_domain"/>
</dbReference>
<dbReference type="GO" id="GO:0030313">
    <property type="term" value="C:cell envelope"/>
    <property type="evidence" value="ECO:0007669"/>
    <property type="project" value="UniProtKB-SubCell"/>
</dbReference>
<dbReference type="EMBL" id="CP046052">
    <property type="protein sequence ID" value="QGM47062.1"/>
    <property type="molecule type" value="Genomic_DNA"/>
</dbReference>
<dbReference type="InterPro" id="IPR036249">
    <property type="entry name" value="Thioredoxin-like_sf"/>
</dbReference>
<dbReference type="PROSITE" id="PS51352">
    <property type="entry name" value="THIOREDOXIN_2"/>
    <property type="match status" value="1"/>
</dbReference>
<dbReference type="GO" id="GO:0015036">
    <property type="term" value="F:disulfide oxidoreductase activity"/>
    <property type="evidence" value="ECO:0007669"/>
    <property type="project" value="UniProtKB-ARBA"/>
</dbReference>
<gene>
    <name evidence="6" type="ORF">H2LOC_015950</name>
</gene>
<keyword evidence="2" id="KW-0201">Cytochrome c-type biogenesis</keyword>
<dbReference type="KEGG" id="mhey:H2LOC_015950"/>
<dbReference type="PANTHER" id="PTHR42852:SF6">
    <property type="entry name" value="THIOL:DISULFIDE INTERCHANGE PROTEIN DSBE"/>
    <property type="match status" value="1"/>
</dbReference>
<dbReference type="AlphaFoldDB" id="A0A6B8KHF3"/>
<sequence length="219" mass="22954">MNDTKAAPPQFKRGAFALAAALLVAGAAFLYVKAGHGGKKAHSAACDAARITAKLAGDIAKGDIAAFAAARDPEPMTALTFNGPDGKPTTLEAFKGKALLVNIWATWCVPCRAEMPALDRLQKAAGSDNFEVVAINVDTSRLDRPKAFLDEIGVKNLKFYADPKGEAFVALRQNGGLLGLPTSYLVDARGCEIGQLAGPAVWDSADALALVQSVSEAWR</sequence>
<dbReference type="InterPro" id="IPR050553">
    <property type="entry name" value="Thioredoxin_ResA/DsbE_sf"/>
</dbReference>
<dbReference type="NCBIfam" id="NF047696">
    <property type="entry name" value="ThlDiSintTplARhiz"/>
    <property type="match status" value="1"/>
</dbReference>
<dbReference type="Pfam" id="PF08534">
    <property type="entry name" value="Redoxin"/>
    <property type="match status" value="1"/>
</dbReference>
<protein>
    <submittedName>
        <fullName evidence="6">Redoxin family protein</fullName>
    </submittedName>
</protein>
<keyword evidence="3" id="KW-1015">Disulfide bond</keyword>
<proteinExistence type="predicted"/>
<evidence type="ECO:0000313" key="6">
    <source>
        <dbReference type="EMBL" id="QGM47062.1"/>
    </source>
</evidence>
<dbReference type="InterPro" id="IPR013740">
    <property type="entry name" value="Redoxin"/>
</dbReference>
<evidence type="ECO:0000256" key="4">
    <source>
        <dbReference type="ARBA" id="ARBA00023284"/>
    </source>
</evidence>
<evidence type="ECO:0000256" key="2">
    <source>
        <dbReference type="ARBA" id="ARBA00022748"/>
    </source>
</evidence>
<dbReference type="InterPro" id="IPR017937">
    <property type="entry name" value="Thioredoxin_CS"/>
</dbReference>
<dbReference type="Proteomes" id="UP000309061">
    <property type="component" value="Chromosome"/>
</dbReference>
<dbReference type="PANTHER" id="PTHR42852">
    <property type="entry name" value="THIOL:DISULFIDE INTERCHANGE PROTEIN DSBE"/>
    <property type="match status" value="1"/>
</dbReference>
<name>A0A6B8KHF3_9HYPH</name>
<evidence type="ECO:0000256" key="1">
    <source>
        <dbReference type="ARBA" id="ARBA00004196"/>
    </source>
</evidence>
<dbReference type="OrthoDB" id="9799347at2"/>
<evidence type="ECO:0000259" key="5">
    <source>
        <dbReference type="PROSITE" id="PS51352"/>
    </source>
</evidence>
<organism evidence="6 7">
    <name type="scientific">Methylocystis heyeri</name>
    <dbReference type="NCBI Taxonomy" id="391905"/>
    <lineage>
        <taxon>Bacteria</taxon>
        <taxon>Pseudomonadati</taxon>
        <taxon>Pseudomonadota</taxon>
        <taxon>Alphaproteobacteria</taxon>
        <taxon>Hyphomicrobiales</taxon>
        <taxon>Methylocystaceae</taxon>
        <taxon>Methylocystis</taxon>
    </lineage>
</organism>
<evidence type="ECO:0000256" key="3">
    <source>
        <dbReference type="ARBA" id="ARBA00023157"/>
    </source>
</evidence>